<feature type="domain" description="Trichothecene 3-O-acetyltransferase-like N-terminal" evidence="3">
    <location>
        <begin position="26"/>
        <end position="180"/>
    </location>
</feature>
<dbReference type="InterPro" id="IPR023213">
    <property type="entry name" value="CAT-like_dom_sf"/>
</dbReference>
<organism evidence="4 5">
    <name type="scientific">Byssochlamys spectabilis</name>
    <name type="common">Paecilomyces variotii</name>
    <dbReference type="NCBI Taxonomy" id="264951"/>
    <lineage>
        <taxon>Eukaryota</taxon>
        <taxon>Fungi</taxon>
        <taxon>Dikarya</taxon>
        <taxon>Ascomycota</taxon>
        <taxon>Pezizomycotina</taxon>
        <taxon>Eurotiomycetes</taxon>
        <taxon>Eurotiomycetidae</taxon>
        <taxon>Eurotiales</taxon>
        <taxon>Thermoascaceae</taxon>
        <taxon>Paecilomyces</taxon>
    </lineage>
</organism>
<dbReference type="InterPro" id="IPR054710">
    <property type="entry name" value="Tri101-like_N"/>
</dbReference>
<sequence>MSSTPIQHLPLGPLDHLSPPVYPPGSVYFSIKSGVSWEAVFARLQEGLRRTFLQVPWLNGKLYHQAPDTPGWRPGRLEIRYAPITADAPPPYQLRYNELKQTTSSTYADLKARGFPLDAFADEDLIWVTYRGVDLDAGAEIVAAQANFMPGACLLCVSVLHAACDATGMAIFYKLWADQCRKLASVSGDPALTLPPESWDRTLLDSVWKKERTGHSAQDVGPEPWYAIGLDPPNAEKLSHPGQNGQRSSNAVQHERVMTSKLFYMSPVAFASLRKICTVDVSGNDVLMACIWRGLIKARAAAIAAQGRDVDPNAPFEIQVPVDARPDFSQTMSVPPTYVGNLIYHHRPTLPLCVFVEGTLEGSIAAVAQAIRTSAAKIDHTTMMDGYMLLREMHDYNHIQRPRYATLEGNWLMSSMLMVPGDEASSFGDKFFGNGGRAEGSRPLMSMRNRFKVPACYILPRKRSGGIEFIVSLFEDEWPFLLEGEGFGPYAFLLA</sequence>
<dbReference type="Pfam" id="PF22664">
    <property type="entry name" value="TRI-like_N"/>
    <property type="match status" value="1"/>
</dbReference>
<dbReference type="GO" id="GO:0016747">
    <property type="term" value="F:acyltransferase activity, transferring groups other than amino-acyl groups"/>
    <property type="evidence" value="ECO:0007669"/>
    <property type="project" value="TreeGrafter"/>
</dbReference>
<keyword evidence="1" id="KW-0808">Transferase</keyword>
<name>A0A443HJR6_BYSSP</name>
<dbReference type="EMBL" id="RCNU01000015">
    <property type="protein sequence ID" value="RWQ91976.1"/>
    <property type="molecule type" value="Genomic_DNA"/>
</dbReference>
<proteinExistence type="predicted"/>
<keyword evidence="5" id="KW-1185">Reference proteome</keyword>
<dbReference type="InterPro" id="IPR050317">
    <property type="entry name" value="Plant_Fungal_Acyltransferase"/>
</dbReference>
<dbReference type="PANTHER" id="PTHR31642:SF310">
    <property type="entry name" value="FATTY ALCOHOL:CAFFEOYL-COA ACYLTRANSFERASE"/>
    <property type="match status" value="1"/>
</dbReference>
<evidence type="ECO:0000313" key="5">
    <source>
        <dbReference type="Proteomes" id="UP000283841"/>
    </source>
</evidence>
<dbReference type="AlphaFoldDB" id="A0A443HJR6"/>
<dbReference type="PANTHER" id="PTHR31642">
    <property type="entry name" value="TRICHOTHECENE 3-O-ACETYLTRANSFERASE"/>
    <property type="match status" value="1"/>
</dbReference>
<dbReference type="Gene3D" id="3.30.559.10">
    <property type="entry name" value="Chloramphenicol acetyltransferase-like domain"/>
    <property type="match status" value="2"/>
</dbReference>
<dbReference type="GeneID" id="39594417"/>
<evidence type="ECO:0000256" key="2">
    <source>
        <dbReference type="ARBA" id="ARBA00023315"/>
    </source>
</evidence>
<dbReference type="STRING" id="264951.A0A443HJR6"/>
<keyword evidence="2" id="KW-0012">Acyltransferase</keyword>
<protein>
    <recommendedName>
        <fullName evidence="3">Trichothecene 3-O-acetyltransferase-like N-terminal domain-containing protein</fullName>
    </recommendedName>
</protein>
<dbReference type="VEuPathDB" id="FungiDB:C8Q69DRAFT_113412"/>
<evidence type="ECO:0000256" key="1">
    <source>
        <dbReference type="ARBA" id="ARBA00022679"/>
    </source>
</evidence>
<accession>A0A443HJR6</accession>
<reference evidence="4 5" key="1">
    <citation type="journal article" date="2018" name="Front. Microbiol.">
        <title>Genomic and genetic insights into a cosmopolitan fungus, Paecilomyces variotii (Eurotiales).</title>
        <authorList>
            <person name="Urquhart A.S."/>
            <person name="Mondo S.J."/>
            <person name="Makela M.R."/>
            <person name="Hane J.K."/>
            <person name="Wiebenga A."/>
            <person name="He G."/>
            <person name="Mihaltcheva S."/>
            <person name="Pangilinan J."/>
            <person name="Lipzen A."/>
            <person name="Barry K."/>
            <person name="de Vries R.P."/>
            <person name="Grigoriev I.V."/>
            <person name="Idnurm A."/>
        </authorList>
    </citation>
    <scope>NUCLEOTIDE SEQUENCE [LARGE SCALE GENOMIC DNA]</scope>
    <source>
        <strain evidence="4 5">CBS 101075</strain>
    </source>
</reference>
<dbReference type="RefSeq" id="XP_028481621.1">
    <property type="nucleotide sequence ID" value="XM_028625140.1"/>
</dbReference>
<evidence type="ECO:0000259" key="3">
    <source>
        <dbReference type="Pfam" id="PF22664"/>
    </source>
</evidence>
<gene>
    <name evidence="4" type="ORF">C8Q69DRAFT_113412</name>
</gene>
<evidence type="ECO:0000313" key="4">
    <source>
        <dbReference type="EMBL" id="RWQ91976.1"/>
    </source>
</evidence>
<dbReference type="Proteomes" id="UP000283841">
    <property type="component" value="Unassembled WGS sequence"/>
</dbReference>
<comment type="caution">
    <text evidence="4">The sequence shown here is derived from an EMBL/GenBank/DDBJ whole genome shotgun (WGS) entry which is preliminary data.</text>
</comment>